<dbReference type="Proteomes" id="UP000076871">
    <property type="component" value="Unassembled WGS sequence"/>
</dbReference>
<dbReference type="GO" id="GO:0003697">
    <property type="term" value="F:single-stranded DNA binding"/>
    <property type="evidence" value="ECO:0007669"/>
    <property type="project" value="TreeGrafter"/>
</dbReference>
<dbReference type="GO" id="GO:0030983">
    <property type="term" value="F:mismatched DNA binding"/>
    <property type="evidence" value="ECO:0007669"/>
    <property type="project" value="TreeGrafter"/>
</dbReference>
<evidence type="ECO:0000313" key="4">
    <source>
        <dbReference type="EMBL" id="KZT09487.1"/>
    </source>
</evidence>
<gene>
    <name evidence="4" type="ORF">LAESUDRAFT_756444</name>
</gene>
<sequence length="250" mass="28918">MSRLTILRGYALRADPDKAIPASILLAHNADTITIFDAFPKSIFHLLVLPRVLPPFTVFELTNLRTLLKCDKARAKDLLDRLNETAKTARAMIEEEMMKRYGFKWGIWTGFHAVSSMEHLHLHVISSDLCSASMKVKKHYNSFNPKLGFFLPLDDIRSWFDAEPSYFAMMSQLKPSQYEPLLKEPLVCWRCDKEQKNMPTLKTHLQEEWDEEAKREKAKLERKRKHSSASQGQAGELADEETKKQHTESQ</sequence>
<dbReference type="FunCoup" id="A0A165FW42">
    <property type="interactions" value="448"/>
</dbReference>
<dbReference type="InterPro" id="IPR032566">
    <property type="entry name" value="Znf-C2HE"/>
</dbReference>
<protein>
    <submittedName>
        <fullName evidence="4">HIT-like protein</fullName>
    </submittedName>
</protein>
<evidence type="ECO:0000256" key="1">
    <source>
        <dbReference type="SAM" id="Coils"/>
    </source>
</evidence>
<reference evidence="4 5" key="1">
    <citation type="journal article" date="2016" name="Mol. Biol. Evol.">
        <title>Comparative Genomics of Early-Diverging Mushroom-Forming Fungi Provides Insights into the Origins of Lignocellulose Decay Capabilities.</title>
        <authorList>
            <person name="Nagy L.G."/>
            <person name="Riley R."/>
            <person name="Tritt A."/>
            <person name="Adam C."/>
            <person name="Daum C."/>
            <person name="Floudas D."/>
            <person name="Sun H."/>
            <person name="Yadav J.S."/>
            <person name="Pangilinan J."/>
            <person name="Larsson K.H."/>
            <person name="Matsuura K."/>
            <person name="Barry K."/>
            <person name="Labutti K."/>
            <person name="Kuo R."/>
            <person name="Ohm R.A."/>
            <person name="Bhattacharya S.S."/>
            <person name="Shirouzu T."/>
            <person name="Yoshinaga Y."/>
            <person name="Martin F.M."/>
            <person name="Grigoriev I.V."/>
            <person name="Hibbett D.S."/>
        </authorList>
    </citation>
    <scope>NUCLEOTIDE SEQUENCE [LARGE SCALE GENOMIC DNA]</scope>
    <source>
        <strain evidence="4 5">93-53</strain>
    </source>
</reference>
<dbReference type="GO" id="GO:0003725">
    <property type="term" value="F:double-stranded RNA binding"/>
    <property type="evidence" value="ECO:0007669"/>
    <property type="project" value="TreeGrafter"/>
</dbReference>
<dbReference type="Pfam" id="PF11969">
    <property type="entry name" value="DcpS_C"/>
    <property type="match status" value="1"/>
</dbReference>
<dbReference type="SUPFAM" id="SSF54197">
    <property type="entry name" value="HIT-like"/>
    <property type="match status" value="1"/>
</dbReference>
<dbReference type="GO" id="GO:0005634">
    <property type="term" value="C:nucleus"/>
    <property type="evidence" value="ECO:0007669"/>
    <property type="project" value="TreeGrafter"/>
</dbReference>
<feature type="domain" description="Aprataxin C2HE/C2H2/C2HC zinc finger" evidence="3">
    <location>
        <begin position="147"/>
        <end position="211"/>
    </location>
</feature>
<feature type="compositionally biased region" description="Basic and acidic residues" evidence="2">
    <location>
        <begin position="240"/>
        <end position="250"/>
    </location>
</feature>
<dbReference type="GO" id="GO:0000012">
    <property type="term" value="P:single strand break repair"/>
    <property type="evidence" value="ECO:0007669"/>
    <property type="project" value="TreeGrafter"/>
</dbReference>
<proteinExistence type="predicted"/>
<dbReference type="PANTHER" id="PTHR12486:SF4">
    <property type="entry name" value="APRATAXIN"/>
    <property type="match status" value="1"/>
</dbReference>
<evidence type="ECO:0000256" key="2">
    <source>
        <dbReference type="SAM" id="MobiDB-lite"/>
    </source>
</evidence>
<feature type="region of interest" description="Disordered" evidence="2">
    <location>
        <begin position="202"/>
        <end position="250"/>
    </location>
</feature>
<dbReference type="RefSeq" id="XP_040767227.1">
    <property type="nucleotide sequence ID" value="XM_040912177.1"/>
</dbReference>
<dbReference type="Pfam" id="PF16278">
    <property type="entry name" value="zf-C2HE"/>
    <property type="match status" value="1"/>
</dbReference>
<accession>A0A165FW42</accession>
<keyword evidence="5" id="KW-1185">Reference proteome</keyword>
<dbReference type="STRING" id="1314785.A0A165FW42"/>
<dbReference type="OrthoDB" id="3512845at2759"/>
<dbReference type="GO" id="GO:1990165">
    <property type="term" value="F:single-strand break-containing DNA binding"/>
    <property type="evidence" value="ECO:0007669"/>
    <property type="project" value="TreeGrafter"/>
</dbReference>
<name>A0A165FW42_9APHY</name>
<keyword evidence="1" id="KW-0175">Coiled coil</keyword>
<dbReference type="EMBL" id="KV427611">
    <property type="protein sequence ID" value="KZT09487.1"/>
    <property type="molecule type" value="Genomic_DNA"/>
</dbReference>
<dbReference type="GeneID" id="63829205"/>
<feature type="compositionally biased region" description="Basic and acidic residues" evidence="2">
    <location>
        <begin position="204"/>
        <end position="219"/>
    </location>
</feature>
<evidence type="ECO:0000313" key="5">
    <source>
        <dbReference type="Proteomes" id="UP000076871"/>
    </source>
</evidence>
<dbReference type="AlphaFoldDB" id="A0A165FW42"/>
<dbReference type="Gene3D" id="3.30.428.10">
    <property type="entry name" value="HIT-like"/>
    <property type="match status" value="1"/>
</dbReference>
<dbReference type="PANTHER" id="PTHR12486">
    <property type="entry name" value="APRATAXIN-RELATED"/>
    <property type="match status" value="1"/>
</dbReference>
<organism evidence="4 5">
    <name type="scientific">Laetiporus sulphureus 93-53</name>
    <dbReference type="NCBI Taxonomy" id="1314785"/>
    <lineage>
        <taxon>Eukaryota</taxon>
        <taxon>Fungi</taxon>
        <taxon>Dikarya</taxon>
        <taxon>Basidiomycota</taxon>
        <taxon>Agaricomycotina</taxon>
        <taxon>Agaricomycetes</taxon>
        <taxon>Polyporales</taxon>
        <taxon>Laetiporus</taxon>
    </lineage>
</organism>
<dbReference type="GO" id="GO:0033699">
    <property type="term" value="F:DNA 5'-adenosine monophosphate hydrolase activity"/>
    <property type="evidence" value="ECO:0007669"/>
    <property type="project" value="TreeGrafter"/>
</dbReference>
<feature type="coiled-coil region" evidence="1">
    <location>
        <begin position="72"/>
        <end position="99"/>
    </location>
</feature>
<evidence type="ECO:0000259" key="3">
    <source>
        <dbReference type="Pfam" id="PF16278"/>
    </source>
</evidence>
<dbReference type="InParanoid" id="A0A165FW42"/>
<dbReference type="InterPro" id="IPR036265">
    <property type="entry name" value="HIT-like_sf"/>
</dbReference>